<dbReference type="EMBL" id="LJXR01000024">
    <property type="protein sequence ID" value="OKY21444.1"/>
    <property type="molecule type" value="Genomic_DNA"/>
</dbReference>
<accession>A0AAX0IZS9</accession>
<protein>
    <submittedName>
        <fullName evidence="1">Uncharacterized protein</fullName>
    </submittedName>
</protein>
<name>A0AAX0IZS9_CORDP</name>
<dbReference type="Proteomes" id="UP000186159">
    <property type="component" value="Unassembled WGS sequence"/>
</dbReference>
<sequence length="82" mass="9641">MFSKLENRNNSIFIDHGCLPPLTMLSHAKSADKKTSVTIRIDIYLQFDAHHRETTRYRQVSDILIIFKQDLPVPCKYTFMQI</sequence>
<organism evidence="1 2">
    <name type="scientific">Corynebacterium diphtheriae bv. gravis</name>
    <dbReference type="NCBI Taxonomy" id="1720349"/>
    <lineage>
        <taxon>Bacteria</taxon>
        <taxon>Bacillati</taxon>
        <taxon>Actinomycetota</taxon>
        <taxon>Actinomycetes</taxon>
        <taxon>Mycobacteriales</taxon>
        <taxon>Corynebacteriaceae</taxon>
        <taxon>Corynebacterium</taxon>
    </lineage>
</organism>
<gene>
    <name evidence="1" type="ORF">AOT42_05605</name>
</gene>
<proteinExistence type="predicted"/>
<comment type="caution">
    <text evidence="1">The sequence shown here is derived from an EMBL/GenBank/DDBJ whole genome shotgun (WGS) entry which is preliminary data.</text>
</comment>
<evidence type="ECO:0000313" key="2">
    <source>
        <dbReference type="Proteomes" id="UP000186159"/>
    </source>
</evidence>
<evidence type="ECO:0000313" key="1">
    <source>
        <dbReference type="EMBL" id="OKY21444.1"/>
    </source>
</evidence>
<reference evidence="1 2" key="1">
    <citation type="submission" date="2015-09" db="EMBL/GenBank/DDBJ databases">
        <title>Genome sequencing of Corynebacterium diphtheriae Bv. Gravis strain DSM 44123.</title>
        <authorList>
            <person name="Sangal V."/>
            <person name="Burkovski A."/>
        </authorList>
    </citation>
    <scope>NUCLEOTIDE SEQUENCE [LARGE SCALE GENOMIC DNA]</scope>
    <source>
        <strain evidence="1 2">DSM 44123</strain>
    </source>
</reference>
<dbReference type="AlphaFoldDB" id="A0AAX0IZS9"/>